<dbReference type="PROSITE" id="PS00221">
    <property type="entry name" value="MIP"/>
    <property type="match status" value="1"/>
</dbReference>
<feature type="transmembrane region" description="Helical" evidence="7">
    <location>
        <begin position="244"/>
        <end position="265"/>
    </location>
</feature>
<keyword evidence="2 6" id="KW-0813">Transport</keyword>
<evidence type="ECO:0000256" key="3">
    <source>
        <dbReference type="ARBA" id="ARBA00022692"/>
    </source>
</evidence>
<organism evidence="8 9">
    <name type="scientific">Penstemon davidsonii</name>
    <dbReference type="NCBI Taxonomy" id="160366"/>
    <lineage>
        <taxon>Eukaryota</taxon>
        <taxon>Viridiplantae</taxon>
        <taxon>Streptophyta</taxon>
        <taxon>Embryophyta</taxon>
        <taxon>Tracheophyta</taxon>
        <taxon>Spermatophyta</taxon>
        <taxon>Magnoliopsida</taxon>
        <taxon>eudicotyledons</taxon>
        <taxon>Gunneridae</taxon>
        <taxon>Pentapetalae</taxon>
        <taxon>asterids</taxon>
        <taxon>lamiids</taxon>
        <taxon>Lamiales</taxon>
        <taxon>Plantaginaceae</taxon>
        <taxon>Cheloneae</taxon>
        <taxon>Penstemon</taxon>
    </lineage>
</organism>
<dbReference type="InterPro" id="IPR000425">
    <property type="entry name" value="MIP"/>
</dbReference>
<keyword evidence="9" id="KW-1185">Reference proteome</keyword>
<evidence type="ECO:0000313" key="8">
    <source>
        <dbReference type="EMBL" id="KAK4491626.1"/>
    </source>
</evidence>
<feature type="transmembrane region" description="Helical" evidence="7">
    <location>
        <begin position="205"/>
        <end position="224"/>
    </location>
</feature>
<reference evidence="8 9" key="1">
    <citation type="journal article" date="2023" name="bioRxiv">
        <title>Genome report: Whole genome sequence and annotation of Penstemon davidsonii.</title>
        <authorList>
            <person name="Ostevik K.L."/>
            <person name="Alabady M."/>
            <person name="Zhang M."/>
            <person name="Rausher M.D."/>
        </authorList>
    </citation>
    <scope>NUCLEOTIDE SEQUENCE [LARGE SCALE GENOMIC DNA]</scope>
    <source>
        <strain evidence="8">DNT005</strain>
        <tissue evidence="8">Whole leaf</tissue>
    </source>
</reference>
<dbReference type="Pfam" id="PF00230">
    <property type="entry name" value="MIP"/>
    <property type="match status" value="1"/>
</dbReference>
<dbReference type="NCBIfam" id="TIGR00861">
    <property type="entry name" value="MIP"/>
    <property type="match status" value="1"/>
</dbReference>
<name>A0ABR0DQZ6_9LAMI</name>
<evidence type="ECO:0000256" key="1">
    <source>
        <dbReference type="ARBA" id="ARBA00004141"/>
    </source>
</evidence>
<feature type="transmembrane region" description="Helical" evidence="7">
    <location>
        <begin position="88"/>
        <end position="108"/>
    </location>
</feature>
<evidence type="ECO:0000256" key="5">
    <source>
        <dbReference type="ARBA" id="ARBA00023136"/>
    </source>
</evidence>
<sequence>MADQISAGTQIGNQVMAVDITDDVLNLTMPGINASNNNNINEGSACSKYCFVNPPFIRKLIAEILGTYFLIFGGCAAVVLNAGEEKVVTLPGIALVWGLIVMVLIYAVGHISGAHFNPAVTIAFATCKRFPWKQVPAYILTQVLGSTLASGTLRLLFEKEHFFGTLPAGSNVQSLVVEFIITFLFMFVMSGVVTDTKAIGELAGLAIGATVLVNVIYAGPISGASMNPARSIGPAIVSSNYNGLWIYILGPISGAIGGAWTYNFIRTTDAPIIREITKSSSFLRSSPSPDGYQLLFQCDLQRRGETNETNQQQHLDNFFCSAFKSQ</sequence>
<feature type="transmembrane region" description="Helical" evidence="7">
    <location>
        <begin position="137"/>
        <end position="157"/>
    </location>
</feature>
<dbReference type="InterPro" id="IPR034294">
    <property type="entry name" value="Aquaporin_transptr"/>
</dbReference>
<dbReference type="Proteomes" id="UP001291926">
    <property type="component" value="Unassembled WGS sequence"/>
</dbReference>
<dbReference type="InterPro" id="IPR023271">
    <property type="entry name" value="Aquaporin-like"/>
</dbReference>
<dbReference type="PANTHER" id="PTHR45724">
    <property type="entry name" value="AQUAPORIN NIP2-1"/>
    <property type="match status" value="1"/>
</dbReference>
<comment type="subcellular location">
    <subcellularLocation>
        <location evidence="1">Membrane</location>
        <topology evidence="1">Multi-pass membrane protein</topology>
    </subcellularLocation>
</comment>
<feature type="transmembrane region" description="Helical" evidence="7">
    <location>
        <begin position="172"/>
        <end position="193"/>
    </location>
</feature>
<dbReference type="InterPro" id="IPR022357">
    <property type="entry name" value="MIP_CS"/>
</dbReference>
<dbReference type="SUPFAM" id="SSF81338">
    <property type="entry name" value="Aquaporin-like"/>
    <property type="match status" value="1"/>
</dbReference>
<proteinExistence type="inferred from homology"/>
<evidence type="ECO:0000313" key="9">
    <source>
        <dbReference type="Proteomes" id="UP001291926"/>
    </source>
</evidence>
<comment type="caution">
    <text evidence="8">The sequence shown here is derived from an EMBL/GenBank/DDBJ whole genome shotgun (WGS) entry which is preliminary data.</text>
</comment>
<evidence type="ECO:0000256" key="6">
    <source>
        <dbReference type="RuleBase" id="RU000477"/>
    </source>
</evidence>
<dbReference type="Gene3D" id="1.20.1080.10">
    <property type="entry name" value="Glycerol uptake facilitator protein"/>
    <property type="match status" value="1"/>
</dbReference>
<feature type="transmembrane region" description="Helical" evidence="7">
    <location>
        <begin position="60"/>
        <end position="82"/>
    </location>
</feature>
<evidence type="ECO:0000256" key="7">
    <source>
        <dbReference type="SAM" id="Phobius"/>
    </source>
</evidence>
<dbReference type="CDD" id="cd00333">
    <property type="entry name" value="MIP"/>
    <property type="match status" value="1"/>
</dbReference>
<dbReference type="EMBL" id="JAYDYQ010001087">
    <property type="protein sequence ID" value="KAK4491626.1"/>
    <property type="molecule type" value="Genomic_DNA"/>
</dbReference>
<gene>
    <name evidence="8" type="ORF">RD792_002381</name>
</gene>
<evidence type="ECO:0000256" key="4">
    <source>
        <dbReference type="ARBA" id="ARBA00022989"/>
    </source>
</evidence>
<dbReference type="PRINTS" id="PR00783">
    <property type="entry name" value="MINTRINSICP"/>
</dbReference>
<comment type="similarity">
    <text evidence="6">Belongs to the MIP/aquaporin (TC 1.A.8) family.</text>
</comment>
<protein>
    <submittedName>
        <fullName evidence="8">Uncharacterized protein</fullName>
    </submittedName>
</protein>
<accession>A0ABR0DQZ6</accession>
<dbReference type="PANTHER" id="PTHR45724:SF13">
    <property type="entry name" value="AQUAPORIN NIP1-1-RELATED"/>
    <property type="match status" value="1"/>
</dbReference>
<keyword evidence="4 7" id="KW-1133">Transmembrane helix</keyword>
<keyword evidence="5 7" id="KW-0472">Membrane</keyword>
<evidence type="ECO:0000256" key="2">
    <source>
        <dbReference type="ARBA" id="ARBA00022448"/>
    </source>
</evidence>
<keyword evidence="3 6" id="KW-0812">Transmembrane</keyword>